<dbReference type="EMBL" id="PPTU01000006">
    <property type="protein sequence ID" value="RDB71579.1"/>
    <property type="molecule type" value="Genomic_DNA"/>
</dbReference>
<evidence type="ECO:0000256" key="1">
    <source>
        <dbReference type="SAM" id="Phobius"/>
    </source>
</evidence>
<dbReference type="Proteomes" id="UP000253857">
    <property type="component" value="Unassembled WGS sequence"/>
</dbReference>
<dbReference type="Pfam" id="PF10947">
    <property type="entry name" value="DUF2628"/>
    <property type="match status" value="1"/>
</dbReference>
<dbReference type="RefSeq" id="WP_015761345.1">
    <property type="nucleotide sequence ID" value="NZ_AP031442.1"/>
</dbReference>
<comment type="caution">
    <text evidence="2">The sequence shown here is derived from an EMBL/GenBank/DDBJ whole genome shotgun (WGS) entry which is preliminary data.</text>
</comment>
<feature type="transmembrane region" description="Helical" evidence="1">
    <location>
        <begin position="88"/>
        <end position="108"/>
    </location>
</feature>
<organism evidence="2 7">
    <name type="scientific">Eggerthella lenta</name>
    <name type="common">Eubacterium lentum</name>
    <dbReference type="NCBI Taxonomy" id="84112"/>
    <lineage>
        <taxon>Bacteria</taxon>
        <taxon>Bacillati</taxon>
        <taxon>Actinomycetota</taxon>
        <taxon>Coriobacteriia</taxon>
        <taxon>Eggerthellales</taxon>
        <taxon>Eggerthellaceae</taxon>
        <taxon>Eggerthella</taxon>
    </lineage>
</organism>
<dbReference type="Proteomes" id="UP000253915">
    <property type="component" value="Unassembled WGS sequence"/>
</dbReference>
<dbReference type="EMBL" id="PPTY01000039">
    <property type="protein sequence ID" value="RDB82246.1"/>
    <property type="molecule type" value="Genomic_DNA"/>
</dbReference>
<keyword evidence="1" id="KW-0472">Membrane</keyword>
<evidence type="ECO:0000313" key="7">
    <source>
        <dbReference type="Proteomes" id="UP000253970"/>
    </source>
</evidence>
<feature type="transmembrane region" description="Helical" evidence="1">
    <location>
        <begin position="141"/>
        <end position="162"/>
    </location>
</feature>
<reference evidence="5 6" key="1">
    <citation type="journal article" date="2018" name="Elife">
        <title>Discovery and characterization of a prevalent human gut bacterial enzyme sufficient for the inactivation of a family of plant toxins.</title>
        <authorList>
            <person name="Koppel N."/>
            <person name="Bisanz J.E."/>
            <person name="Pandelia M.E."/>
            <person name="Turnbaugh P.J."/>
            <person name="Balskus E.P."/>
        </authorList>
    </citation>
    <scope>NUCLEOTIDE SEQUENCE [LARGE SCALE GENOMIC DNA]</scope>
    <source>
        <strain evidence="4 6">16A</strain>
        <strain evidence="3 5">FAA1-1-60AUCSF</strain>
        <strain evidence="2 7">W1 BHI 6</strain>
    </source>
</reference>
<evidence type="ECO:0000313" key="4">
    <source>
        <dbReference type="EMBL" id="RDC40148.1"/>
    </source>
</evidence>
<dbReference type="AlphaFoldDB" id="A0A369ML76"/>
<dbReference type="Proteomes" id="UP000253970">
    <property type="component" value="Unassembled WGS sequence"/>
</dbReference>
<sequence length="164" mass="17906">MDDDARFMARTPAGEPYELCNLYAAYAEGEGGSPKPQMVRKMRGWGFSWLALLLTPLYLLYRKQYLAAGCWIAVSFGADFLSKSLSTVVGMLFFLASLVFGMAFYSLYRVSAERAMDRAFEQGATNVREALAYVRRCGGTSFAAVGVGFAVVFALAVVEVLAGI</sequence>
<dbReference type="EMBL" id="PPUQ01000004">
    <property type="protein sequence ID" value="RDC40148.1"/>
    <property type="molecule type" value="Genomic_DNA"/>
</dbReference>
<name>A0A369ML76_EGGLN</name>
<evidence type="ECO:0000313" key="6">
    <source>
        <dbReference type="Proteomes" id="UP000253915"/>
    </source>
</evidence>
<evidence type="ECO:0000313" key="3">
    <source>
        <dbReference type="EMBL" id="RDB82246.1"/>
    </source>
</evidence>
<proteinExistence type="predicted"/>
<evidence type="ECO:0000313" key="5">
    <source>
        <dbReference type="Proteomes" id="UP000253857"/>
    </source>
</evidence>
<dbReference type="InterPro" id="IPR024399">
    <property type="entry name" value="DUF2628"/>
</dbReference>
<protein>
    <submittedName>
        <fullName evidence="2">DUF2628 domain-containing protein</fullName>
    </submittedName>
</protein>
<accession>A0A369ML76</accession>
<keyword evidence="1" id="KW-0812">Transmembrane</keyword>
<keyword evidence="1" id="KW-1133">Transmembrane helix</keyword>
<gene>
    <name evidence="4" type="ORF">C1853_04270</name>
    <name evidence="3" type="ORF">C1871_14035</name>
    <name evidence="2" type="ORF">C1875_05185</name>
</gene>
<evidence type="ECO:0000313" key="2">
    <source>
        <dbReference type="EMBL" id="RDB71579.1"/>
    </source>
</evidence>
<feature type="transmembrane region" description="Helical" evidence="1">
    <location>
        <begin position="42"/>
        <end position="59"/>
    </location>
</feature>